<dbReference type="InterPro" id="IPR053879">
    <property type="entry name" value="HYDIN_VesB_CFA65-like_Ig"/>
</dbReference>
<dbReference type="InterPro" id="IPR033305">
    <property type="entry name" value="Hydin-like"/>
</dbReference>
<dbReference type="Pfam" id="PF22544">
    <property type="entry name" value="HYDIN_VesB_CFA65-like_Ig"/>
    <property type="match status" value="1"/>
</dbReference>
<dbReference type="GO" id="GO:0005930">
    <property type="term" value="C:axoneme"/>
    <property type="evidence" value="ECO:0007669"/>
    <property type="project" value="TreeGrafter"/>
</dbReference>
<evidence type="ECO:0000313" key="7">
    <source>
        <dbReference type="EMBL" id="CAF4071942.1"/>
    </source>
</evidence>
<dbReference type="Proteomes" id="UP000663823">
    <property type="component" value="Unassembled WGS sequence"/>
</dbReference>
<sequence length="702" mass="78415">ALQAGKSVTREVCLVNRSRAQISNCYITLLPSENSITRDILTIQPTSPISLKARGGTTTVSVKFTPRSRLAPFVEQIFLKYGDLDVPMFAVRGCCQGYDITLDSDTLPFGAVGKDCSLTRKLILSNRGDIGGSFSWNLSQLRDTPFRVLPTNGYIAPGQDITIEFIFQPRTIRHDIRCDKLECRLEGTQSVYVTLSGSCVEVAPARETIIISTAVRTKELSKPIVLKNNTNTLWTLTPIISGEYFSGSETVIIEPNSTKNYELTYLPLTEGKHNGTLFFPLPDGNGLLYNVIGNAEPPRASGKFIREVPCKTPYVELLPIENWLKKPQRFRVTHETIKQDRPEVATTIKYLEFIDVAPKSKRDFKLQFYSYKECIQQIKIIFKNEQTQEYIWYDITFKSTVDKRNAPTIANIELTTHVRQQTSHDIILENPLPHKVTFQGQCSHPDILLPPEQVSIPANSQGSFNFTYMPLKAGKIETRLEINSAELGLYTYMLTLNALPARPERTLYFKAPLGNLQVLTAKFTSYARTKTDYVCKIDHPDFIVDRTVTAAPSSSPSTMEVSVDVTYEPSQLGDVRATLTISSPSTSDYIFPLVGLGELPKPQGPFTIKAGSNTTITFKNIFAQALTYTFNVDNPLFHVTKSQELIQARKSHRIVVSFDGSDTINKADIMAKLIVSCPKTTGATNTSSSSVQWIYYLKGITP</sequence>
<organism evidence="7 8">
    <name type="scientific">Rotaria sordida</name>
    <dbReference type="NCBI Taxonomy" id="392033"/>
    <lineage>
        <taxon>Eukaryota</taxon>
        <taxon>Metazoa</taxon>
        <taxon>Spiralia</taxon>
        <taxon>Gnathifera</taxon>
        <taxon>Rotifera</taxon>
        <taxon>Eurotatoria</taxon>
        <taxon>Bdelloidea</taxon>
        <taxon>Philodinida</taxon>
        <taxon>Philodinidae</taxon>
        <taxon>Rotaria</taxon>
    </lineage>
</organism>
<dbReference type="InterPro" id="IPR013783">
    <property type="entry name" value="Ig-like_fold"/>
</dbReference>
<feature type="domain" description="HYDIN/VesB/CFA65-like Ig-like" evidence="6">
    <location>
        <begin position="100"/>
        <end position="197"/>
    </location>
</feature>
<reference evidence="7" key="1">
    <citation type="submission" date="2021-02" db="EMBL/GenBank/DDBJ databases">
        <authorList>
            <person name="Nowell W R."/>
        </authorList>
    </citation>
    <scope>NUCLEOTIDE SEQUENCE</scope>
</reference>
<dbReference type="PANTHER" id="PTHR23053">
    <property type="entry name" value="DLEC1 DELETED IN LUNG AND ESOPHAGEAL CANCER 1"/>
    <property type="match status" value="1"/>
</dbReference>
<protein>
    <recommendedName>
        <fullName evidence="6">HYDIN/VesB/CFA65-like Ig-like domain-containing protein</fullName>
    </recommendedName>
</protein>
<dbReference type="AlphaFoldDB" id="A0A819TB04"/>
<evidence type="ECO:0000256" key="2">
    <source>
        <dbReference type="ARBA" id="ARBA00004496"/>
    </source>
</evidence>
<evidence type="ECO:0000256" key="3">
    <source>
        <dbReference type="ARBA" id="ARBA00022490"/>
    </source>
</evidence>
<evidence type="ECO:0000256" key="5">
    <source>
        <dbReference type="ARBA" id="ARBA00023273"/>
    </source>
</evidence>
<comment type="caution">
    <text evidence="7">The sequence shown here is derived from an EMBL/GenBank/DDBJ whole genome shotgun (WGS) entry which is preliminary data.</text>
</comment>
<keyword evidence="3" id="KW-0963">Cytoplasm</keyword>
<dbReference type="EMBL" id="CAJOAX010010266">
    <property type="protein sequence ID" value="CAF4071942.1"/>
    <property type="molecule type" value="Genomic_DNA"/>
</dbReference>
<keyword evidence="4" id="KW-0969">Cilium</keyword>
<dbReference type="GO" id="GO:0003341">
    <property type="term" value="P:cilium movement"/>
    <property type="evidence" value="ECO:0007669"/>
    <property type="project" value="TreeGrafter"/>
</dbReference>
<evidence type="ECO:0000256" key="4">
    <source>
        <dbReference type="ARBA" id="ARBA00023069"/>
    </source>
</evidence>
<dbReference type="GO" id="GO:1904158">
    <property type="term" value="P:axonemal central apparatus assembly"/>
    <property type="evidence" value="ECO:0007669"/>
    <property type="project" value="TreeGrafter"/>
</dbReference>
<evidence type="ECO:0000256" key="1">
    <source>
        <dbReference type="ARBA" id="ARBA00004138"/>
    </source>
</evidence>
<dbReference type="Gene3D" id="2.60.40.10">
    <property type="entry name" value="Immunoglobulins"/>
    <property type="match status" value="1"/>
</dbReference>
<evidence type="ECO:0000259" key="6">
    <source>
        <dbReference type="Pfam" id="PF22544"/>
    </source>
</evidence>
<feature type="non-terminal residue" evidence="7">
    <location>
        <position position="1"/>
    </location>
</feature>
<comment type="subcellular location">
    <subcellularLocation>
        <location evidence="1">Cell projection</location>
        <location evidence="1">Cilium</location>
    </subcellularLocation>
    <subcellularLocation>
        <location evidence="2">Cytoplasm</location>
    </subcellularLocation>
</comment>
<dbReference type="PANTHER" id="PTHR23053:SF0">
    <property type="entry name" value="HYDROCEPHALUS-INDUCING PROTEIN HOMOLOG"/>
    <property type="match status" value="1"/>
</dbReference>
<name>A0A819TB04_9BILA</name>
<keyword evidence="5" id="KW-0966">Cell projection</keyword>
<evidence type="ECO:0000313" key="8">
    <source>
        <dbReference type="Proteomes" id="UP000663823"/>
    </source>
</evidence>
<proteinExistence type="predicted"/>
<gene>
    <name evidence="7" type="ORF">OTI717_LOCUS32718</name>
</gene>
<accession>A0A819TB04</accession>